<feature type="region of interest" description="Disordered" evidence="1">
    <location>
        <begin position="279"/>
        <end position="323"/>
    </location>
</feature>
<evidence type="ECO:0000313" key="2">
    <source>
        <dbReference type="EMBL" id="CAE7404966.1"/>
    </source>
</evidence>
<sequence length="658" mass="73719">MPGPVTKIYLQHFSEISRKEETLEVPSDVLLTDLEDRLRCFSTDLLWFHQGRPLEALPRPLPPRLVLKEGFPRHDWTSWRTPTSWTLPASLCPQSAAAVQLRRASQSPADVGLVCCGFEDNTRGDRWLFASSEVLSRAFTSFTWRRLVLLLCERWALQLYGGAAARRVQLRALRADLESIRVAHDVLLMEDGDAGGLWPFGEESRKEAELIMSAELHKREDSANSDSLYNLAVLLLMQPVKTESDLQQALELLQRSLTHTPSPWAHQLCERLKEQLDVDTREDVTRPSLDPGWRYSSYQNDELQGQASSEEAHKHDEGDEADLTHKPMVAFEEAITRVRSAMQASEDSGPRHEEPRARVEFARSSTVEALSGVLRSLNLRRDSASLPSKAPRCVGAALEQRRRRQLQRAFLGSRHGHHFCRLRRLPVLLHRGTGTSDAVPESSPAPVPPLRVASLETVLHFISVPAEGIHQTDHELCSVLWILLYFGLRRCHPGLQRLRAALSATPVPACLRIVRHFGYCASGAMSRDSSKNLEEVLLHGLSTIRGDELAVTRGFASDYVGAGLSEEDQLLVLDRRIKLLEMLLATPPKVYLQQGHAALQRNGLASQAPAQTLIRPSAQRGRKANLTRAERVEQLLSKKMLRRDTEVDEGLEVIGIGS</sequence>
<feature type="compositionally biased region" description="Polar residues" evidence="1">
    <location>
        <begin position="296"/>
        <end position="309"/>
    </location>
</feature>
<evidence type="ECO:0000256" key="1">
    <source>
        <dbReference type="SAM" id="MobiDB-lite"/>
    </source>
</evidence>
<protein>
    <submittedName>
        <fullName evidence="2">Kif1 protein</fullName>
    </submittedName>
</protein>
<feature type="compositionally biased region" description="Basic and acidic residues" evidence="1">
    <location>
        <begin position="310"/>
        <end position="323"/>
    </location>
</feature>
<keyword evidence="3" id="KW-1185">Reference proteome</keyword>
<dbReference type="Proteomes" id="UP000604046">
    <property type="component" value="Unassembled WGS sequence"/>
</dbReference>
<reference evidence="2" key="1">
    <citation type="submission" date="2021-02" db="EMBL/GenBank/DDBJ databases">
        <authorList>
            <person name="Dougan E. K."/>
            <person name="Rhodes N."/>
            <person name="Thang M."/>
            <person name="Chan C."/>
        </authorList>
    </citation>
    <scope>NUCLEOTIDE SEQUENCE</scope>
</reference>
<dbReference type="OrthoDB" id="430447at2759"/>
<organism evidence="2 3">
    <name type="scientific">Symbiodinium natans</name>
    <dbReference type="NCBI Taxonomy" id="878477"/>
    <lineage>
        <taxon>Eukaryota</taxon>
        <taxon>Sar</taxon>
        <taxon>Alveolata</taxon>
        <taxon>Dinophyceae</taxon>
        <taxon>Suessiales</taxon>
        <taxon>Symbiodiniaceae</taxon>
        <taxon>Symbiodinium</taxon>
    </lineage>
</organism>
<dbReference type="EMBL" id="CAJNDS010002273">
    <property type="protein sequence ID" value="CAE7404966.1"/>
    <property type="molecule type" value="Genomic_DNA"/>
</dbReference>
<gene>
    <name evidence="2" type="primary">kif1</name>
    <name evidence="2" type="ORF">SNAT2548_LOCUS22031</name>
</gene>
<comment type="caution">
    <text evidence="2">The sequence shown here is derived from an EMBL/GenBank/DDBJ whole genome shotgun (WGS) entry which is preliminary data.</text>
</comment>
<name>A0A812QUH9_9DINO</name>
<accession>A0A812QUH9</accession>
<dbReference type="AlphaFoldDB" id="A0A812QUH9"/>
<proteinExistence type="predicted"/>
<evidence type="ECO:0000313" key="3">
    <source>
        <dbReference type="Proteomes" id="UP000604046"/>
    </source>
</evidence>